<gene>
    <name evidence="1" type="ORF">FA03_0281</name>
</gene>
<dbReference type="PANTHER" id="PTHR40036:SF1">
    <property type="entry name" value="MACROCIN O-METHYLTRANSFERASE"/>
    <property type="match status" value="1"/>
</dbReference>
<name>A0A0D5A3Z5_PROMR</name>
<organism evidence="1">
    <name type="scientific">Prochlorococcus marinus str. P0903-H212</name>
    <dbReference type="NCBI Taxonomy" id="1622208"/>
    <lineage>
        <taxon>Bacteria</taxon>
        <taxon>Bacillati</taxon>
        <taxon>Cyanobacteriota</taxon>
        <taxon>Cyanophyceae</taxon>
        <taxon>Synechococcales</taxon>
        <taxon>Prochlorococcaceae</taxon>
        <taxon>Prochlorococcus</taxon>
    </lineage>
</organism>
<dbReference type="Gene3D" id="3.40.50.150">
    <property type="entry name" value="Vaccinia Virus protein VP39"/>
    <property type="match status" value="1"/>
</dbReference>
<dbReference type="SUPFAM" id="SSF53335">
    <property type="entry name" value="S-adenosyl-L-methionine-dependent methyltransferases"/>
    <property type="match status" value="1"/>
</dbReference>
<dbReference type="PANTHER" id="PTHR40036">
    <property type="entry name" value="MACROCIN O-METHYLTRANSFERASE"/>
    <property type="match status" value="1"/>
</dbReference>
<proteinExistence type="predicted"/>
<reference evidence="1" key="1">
    <citation type="submission" date="2014-06" db="EMBL/GenBank/DDBJ databases">
        <authorList>
            <person name="Berube P.M."/>
        </authorList>
    </citation>
    <scope>NUCLEOTIDE SEQUENCE</scope>
    <source>
        <strain evidence="1">P0903-H212</strain>
    </source>
</reference>
<dbReference type="EMBL" id="KJ947871">
    <property type="protein sequence ID" value="AJW31109.1"/>
    <property type="molecule type" value="Genomic_DNA"/>
</dbReference>
<dbReference type="Pfam" id="PF13578">
    <property type="entry name" value="Methyltransf_24"/>
    <property type="match status" value="1"/>
</dbReference>
<dbReference type="InterPro" id="IPR008884">
    <property type="entry name" value="TylF_MeTrfase"/>
</dbReference>
<evidence type="ECO:0000313" key="1">
    <source>
        <dbReference type="EMBL" id="AJW31109.1"/>
    </source>
</evidence>
<dbReference type="AlphaFoldDB" id="A0A0D5A3Z5"/>
<sequence>MTKKSKKDRPFYEFGVWRGESFRYLINTFKKGYGFDTFEGLPEDWHQEKHGTYSSEGIIPKIDGGTFIAGEFEDTLPTFFSKSREMASIINFDADLYSSTICALNYSKPVIDEDTILIFDEFITNNNWEKDEYKALNEFCSNNNLTYEVLAISYMTKQVAVKLIGI</sequence>
<dbReference type="InterPro" id="IPR029063">
    <property type="entry name" value="SAM-dependent_MTases_sf"/>
</dbReference>
<protein>
    <submittedName>
        <fullName evidence="1">TPR repeat</fullName>
    </submittedName>
</protein>
<accession>A0A0D5A3Z5</accession>